<feature type="compositionally biased region" description="Polar residues" evidence="1">
    <location>
        <begin position="150"/>
        <end position="167"/>
    </location>
</feature>
<sequence>MVDRTGSDHMAQNSSAIPEQGGGGPVKTTYGTSGSGAKSEKLEDELRTASFRDKIKATLTATHFSLRSSPLELHRRCRDTIEKCSARLRDRQRKMDRLQLPLPLPDSDRSAATPTATPPRPVKRNKRNAGSASKRGVSSPGVKSPAWISPATSTLRSKQVVDSTPSTRLRHDAAAASPLMHKNSKALFRDSFTATISSQKGESTATPVSESSQVSWTDKSTDPSPDRTTLLSPTWSQRQQDFMAAIEDEACSDASPSTDL</sequence>
<organism evidence="2 3">
    <name type="scientific">Phytophthora sojae (strain P6497)</name>
    <name type="common">Soybean stem and root rot agent</name>
    <name type="synonym">Phytophthora megasperma f. sp. glycines</name>
    <dbReference type="NCBI Taxonomy" id="1094619"/>
    <lineage>
        <taxon>Eukaryota</taxon>
        <taxon>Sar</taxon>
        <taxon>Stramenopiles</taxon>
        <taxon>Oomycota</taxon>
        <taxon>Peronosporomycetes</taxon>
        <taxon>Peronosporales</taxon>
        <taxon>Peronosporaceae</taxon>
        <taxon>Phytophthora</taxon>
    </lineage>
</organism>
<evidence type="ECO:0000313" key="2">
    <source>
        <dbReference type="EMBL" id="EGZ20885.1"/>
    </source>
</evidence>
<evidence type="ECO:0000313" key="3">
    <source>
        <dbReference type="Proteomes" id="UP000002640"/>
    </source>
</evidence>
<feature type="compositionally biased region" description="Polar residues" evidence="1">
    <location>
        <begin position="197"/>
        <end position="218"/>
    </location>
</feature>
<name>G4Z4P1_PHYSP</name>
<accession>G4Z4P1</accession>
<dbReference type="InParanoid" id="G4Z4P1"/>
<feature type="region of interest" description="Disordered" evidence="1">
    <location>
        <begin position="197"/>
        <end position="233"/>
    </location>
</feature>
<dbReference type="EMBL" id="JH159153">
    <property type="protein sequence ID" value="EGZ20885.1"/>
    <property type="molecule type" value="Genomic_DNA"/>
</dbReference>
<dbReference type="KEGG" id="psoj:PHYSODRAFT_328942"/>
<feature type="region of interest" description="Disordered" evidence="1">
    <location>
        <begin position="1"/>
        <end position="45"/>
    </location>
</feature>
<dbReference type="RefSeq" id="XP_009523602.1">
    <property type="nucleotide sequence ID" value="XM_009525307.1"/>
</dbReference>
<proteinExistence type="predicted"/>
<gene>
    <name evidence="2" type="ORF">PHYSODRAFT_328942</name>
</gene>
<dbReference type="SMR" id="G4Z4P1"/>
<protein>
    <submittedName>
        <fullName evidence="2">Uncharacterized protein</fullName>
    </submittedName>
</protein>
<reference evidence="2 3" key="1">
    <citation type="journal article" date="2006" name="Science">
        <title>Phytophthora genome sequences uncover evolutionary origins and mechanisms of pathogenesis.</title>
        <authorList>
            <person name="Tyler B.M."/>
            <person name="Tripathy S."/>
            <person name="Zhang X."/>
            <person name="Dehal P."/>
            <person name="Jiang R.H."/>
            <person name="Aerts A."/>
            <person name="Arredondo F.D."/>
            <person name="Baxter L."/>
            <person name="Bensasson D."/>
            <person name="Beynon J.L."/>
            <person name="Chapman J."/>
            <person name="Damasceno C.M."/>
            <person name="Dorrance A.E."/>
            <person name="Dou D."/>
            <person name="Dickerman A.W."/>
            <person name="Dubchak I.L."/>
            <person name="Garbelotto M."/>
            <person name="Gijzen M."/>
            <person name="Gordon S.G."/>
            <person name="Govers F."/>
            <person name="Grunwald N.J."/>
            <person name="Huang W."/>
            <person name="Ivors K.L."/>
            <person name="Jones R.W."/>
            <person name="Kamoun S."/>
            <person name="Krampis K."/>
            <person name="Lamour K.H."/>
            <person name="Lee M.K."/>
            <person name="McDonald W.H."/>
            <person name="Medina M."/>
            <person name="Meijer H.J."/>
            <person name="Nordberg E.K."/>
            <person name="Maclean D.J."/>
            <person name="Ospina-Giraldo M.D."/>
            <person name="Morris P.F."/>
            <person name="Phuntumart V."/>
            <person name="Putnam N.H."/>
            <person name="Rash S."/>
            <person name="Rose J.K."/>
            <person name="Sakihama Y."/>
            <person name="Salamov A.A."/>
            <person name="Savidor A."/>
            <person name="Scheuring C.F."/>
            <person name="Smith B.M."/>
            <person name="Sobral B.W."/>
            <person name="Terry A."/>
            <person name="Torto-Alalibo T.A."/>
            <person name="Win J."/>
            <person name="Xu Z."/>
            <person name="Zhang H."/>
            <person name="Grigoriev I.V."/>
            <person name="Rokhsar D.S."/>
            <person name="Boore J.L."/>
        </authorList>
    </citation>
    <scope>NUCLEOTIDE SEQUENCE [LARGE SCALE GENOMIC DNA]</scope>
    <source>
        <strain evidence="2 3">P6497</strain>
    </source>
</reference>
<keyword evidence="3" id="KW-1185">Reference proteome</keyword>
<dbReference type="GeneID" id="20645863"/>
<dbReference type="AlphaFoldDB" id="G4Z4P1"/>
<dbReference type="Proteomes" id="UP000002640">
    <property type="component" value="Unassembled WGS sequence"/>
</dbReference>
<feature type="region of interest" description="Disordered" evidence="1">
    <location>
        <begin position="92"/>
        <end position="169"/>
    </location>
</feature>
<dbReference type="OMA" id="HRRCRDT"/>
<evidence type="ECO:0000256" key="1">
    <source>
        <dbReference type="SAM" id="MobiDB-lite"/>
    </source>
</evidence>